<name>A0A7I7WVI7_MYCGU</name>
<organism evidence="6 7">
    <name type="scientific">Mycolicibacterium gadium</name>
    <name type="common">Mycobacterium gadium</name>
    <dbReference type="NCBI Taxonomy" id="1794"/>
    <lineage>
        <taxon>Bacteria</taxon>
        <taxon>Bacillati</taxon>
        <taxon>Actinomycetota</taxon>
        <taxon>Actinomycetes</taxon>
        <taxon>Mycobacteriales</taxon>
        <taxon>Mycobacteriaceae</taxon>
        <taxon>Mycolicibacterium</taxon>
    </lineage>
</organism>
<dbReference type="RefSeq" id="WP_163689738.1">
    <property type="nucleotide sequence ID" value="NZ_AP022608.1"/>
</dbReference>
<evidence type="ECO:0000256" key="4">
    <source>
        <dbReference type="ARBA" id="ARBA00023136"/>
    </source>
</evidence>
<evidence type="ECO:0000313" key="6">
    <source>
        <dbReference type="EMBL" id="BBZ21082.1"/>
    </source>
</evidence>
<evidence type="ECO:0000256" key="2">
    <source>
        <dbReference type="ARBA" id="ARBA00022692"/>
    </source>
</evidence>
<reference evidence="6 7" key="1">
    <citation type="journal article" date="2019" name="Emerg. Microbes Infect.">
        <title>Comprehensive subspecies identification of 175 nontuberculous mycobacteria species based on 7547 genomic profiles.</title>
        <authorList>
            <person name="Matsumoto Y."/>
            <person name="Kinjo T."/>
            <person name="Motooka D."/>
            <person name="Nabeya D."/>
            <person name="Jung N."/>
            <person name="Uechi K."/>
            <person name="Horii T."/>
            <person name="Iida T."/>
            <person name="Fujita J."/>
            <person name="Nakamura S."/>
        </authorList>
    </citation>
    <scope>NUCLEOTIDE SEQUENCE [LARGE SCALE GENOMIC DNA]</scope>
    <source>
        <strain evidence="6 7">JCM 12688</strain>
    </source>
</reference>
<dbReference type="GO" id="GO:0016020">
    <property type="term" value="C:membrane"/>
    <property type="evidence" value="ECO:0007669"/>
    <property type="project" value="UniProtKB-SubCell"/>
</dbReference>
<dbReference type="EMBL" id="AP022608">
    <property type="protein sequence ID" value="BBZ21082.1"/>
    <property type="molecule type" value="Genomic_DNA"/>
</dbReference>
<evidence type="ECO:0000313" key="7">
    <source>
        <dbReference type="Proteomes" id="UP000466187"/>
    </source>
</evidence>
<sequence>MFYAYIAVTIVAAIAVAYAAALNFTHNRSVVQSAERLGVPVSWQLPLGLLLAAGSVGLIAGFVLPPVGVAAACGLVLYFLCAGGAHIRARDTHVASWINWFAFFCLAVAALAMRLLACNLRFPEQ</sequence>
<dbReference type="AlphaFoldDB" id="A0A7I7WVI7"/>
<keyword evidence="4 5" id="KW-0472">Membrane</keyword>
<proteinExistence type="predicted"/>
<evidence type="ECO:0000256" key="1">
    <source>
        <dbReference type="ARBA" id="ARBA00004141"/>
    </source>
</evidence>
<dbReference type="InterPro" id="IPR032808">
    <property type="entry name" value="DoxX"/>
</dbReference>
<dbReference type="KEGG" id="mgad:MGAD_54170"/>
<protein>
    <submittedName>
        <fullName evidence="6">Membrane protein</fullName>
    </submittedName>
</protein>
<keyword evidence="3 5" id="KW-1133">Transmembrane helix</keyword>
<keyword evidence="2 5" id="KW-0812">Transmembrane</keyword>
<dbReference type="Proteomes" id="UP000466187">
    <property type="component" value="Chromosome"/>
</dbReference>
<dbReference type="Pfam" id="PF13564">
    <property type="entry name" value="DoxX_2"/>
    <property type="match status" value="1"/>
</dbReference>
<gene>
    <name evidence="6" type="ORF">MGAD_54170</name>
</gene>
<feature type="transmembrane region" description="Helical" evidence="5">
    <location>
        <begin position="67"/>
        <end position="85"/>
    </location>
</feature>
<accession>A0A7I7WVI7</accession>
<evidence type="ECO:0000256" key="5">
    <source>
        <dbReference type="SAM" id="Phobius"/>
    </source>
</evidence>
<evidence type="ECO:0000256" key="3">
    <source>
        <dbReference type="ARBA" id="ARBA00022989"/>
    </source>
</evidence>
<feature type="transmembrane region" description="Helical" evidence="5">
    <location>
        <begin position="97"/>
        <end position="117"/>
    </location>
</feature>
<comment type="subcellular location">
    <subcellularLocation>
        <location evidence="1">Membrane</location>
        <topology evidence="1">Multi-pass membrane protein</topology>
    </subcellularLocation>
</comment>